<name>A0A4S2KGK0_9HYME</name>
<dbReference type="AlphaFoldDB" id="A0A4S2KGK0"/>
<evidence type="ECO:0000313" key="2">
    <source>
        <dbReference type="Proteomes" id="UP000310200"/>
    </source>
</evidence>
<organism evidence="1 2">
    <name type="scientific">Temnothorax longispinosus</name>
    <dbReference type="NCBI Taxonomy" id="300112"/>
    <lineage>
        <taxon>Eukaryota</taxon>
        <taxon>Metazoa</taxon>
        <taxon>Ecdysozoa</taxon>
        <taxon>Arthropoda</taxon>
        <taxon>Hexapoda</taxon>
        <taxon>Insecta</taxon>
        <taxon>Pterygota</taxon>
        <taxon>Neoptera</taxon>
        <taxon>Endopterygota</taxon>
        <taxon>Hymenoptera</taxon>
        <taxon>Apocrita</taxon>
        <taxon>Aculeata</taxon>
        <taxon>Formicoidea</taxon>
        <taxon>Formicidae</taxon>
        <taxon>Myrmicinae</taxon>
        <taxon>Temnothorax</taxon>
    </lineage>
</organism>
<protein>
    <submittedName>
        <fullName evidence="1">Uncharacterized protein</fullName>
    </submittedName>
</protein>
<evidence type="ECO:0000313" key="1">
    <source>
        <dbReference type="EMBL" id="TGZ46927.1"/>
    </source>
</evidence>
<reference evidence="1 2" key="1">
    <citation type="journal article" date="2019" name="Philos. Trans. R. Soc. Lond., B, Biol. Sci.">
        <title>Ant behaviour and brain gene expression of defending hosts depend on the ecological success of the intruding social parasite.</title>
        <authorList>
            <person name="Kaur R."/>
            <person name="Stoldt M."/>
            <person name="Jongepier E."/>
            <person name="Feldmeyer B."/>
            <person name="Menzel F."/>
            <person name="Bornberg-Bauer E."/>
            <person name="Foitzik S."/>
        </authorList>
    </citation>
    <scope>NUCLEOTIDE SEQUENCE [LARGE SCALE GENOMIC DNA]</scope>
    <source>
        <tissue evidence="1">Whole body</tissue>
    </source>
</reference>
<dbReference type="EMBL" id="QBLH01002793">
    <property type="protein sequence ID" value="TGZ46927.1"/>
    <property type="molecule type" value="Genomic_DNA"/>
</dbReference>
<dbReference type="Proteomes" id="UP000310200">
    <property type="component" value="Unassembled WGS sequence"/>
</dbReference>
<sequence length="160" mass="18333">MKLILQNGQQFRSRGPSAGWLLHPLTSVRRRIFFAGRKQWGRRGRTSRDFPSTAYQTLQGFPFRPPAEFLQPAGNVKRKFRSFEINSAPRDCAAFTRLEYLASGRYSQSRYQSFRIPQRQSRNVSHWANETGKGISDFPAAVYLPRATSVSFSLLNVFPA</sequence>
<accession>A0A4S2KGK0</accession>
<proteinExistence type="predicted"/>
<keyword evidence="2" id="KW-1185">Reference proteome</keyword>
<comment type="caution">
    <text evidence="1">The sequence shown here is derived from an EMBL/GenBank/DDBJ whole genome shotgun (WGS) entry which is preliminary data.</text>
</comment>
<gene>
    <name evidence="1" type="ORF">DBV15_04120</name>
</gene>